<dbReference type="EMBL" id="CAJNJA010080948">
    <property type="protein sequence ID" value="CAE7928851.1"/>
    <property type="molecule type" value="Genomic_DNA"/>
</dbReference>
<dbReference type="Proteomes" id="UP000601435">
    <property type="component" value="Unassembled WGS sequence"/>
</dbReference>
<dbReference type="AlphaFoldDB" id="A0A813BW12"/>
<keyword evidence="1" id="KW-0812">Transmembrane</keyword>
<keyword evidence="3" id="KW-1185">Reference proteome</keyword>
<reference evidence="2" key="1">
    <citation type="submission" date="2021-02" db="EMBL/GenBank/DDBJ databases">
        <authorList>
            <person name="Dougan E. K."/>
            <person name="Rhodes N."/>
            <person name="Thang M."/>
            <person name="Chan C."/>
        </authorList>
    </citation>
    <scope>NUCLEOTIDE SEQUENCE</scope>
</reference>
<dbReference type="OrthoDB" id="10442774at2759"/>
<protein>
    <submittedName>
        <fullName evidence="2">Uncharacterized protein</fullName>
    </submittedName>
</protein>
<accession>A0A813BW12</accession>
<name>A0A813BW12_9DINO</name>
<evidence type="ECO:0000256" key="1">
    <source>
        <dbReference type="SAM" id="Phobius"/>
    </source>
</evidence>
<gene>
    <name evidence="2" type="ORF">SNEC2469_LOCUS32231</name>
</gene>
<organism evidence="2 3">
    <name type="scientific">Symbiodinium necroappetens</name>
    <dbReference type="NCBI Taxonomy" id="1628268"/>
    <lineage>
        <taxon>Eukaryota</taxon>
        <taxon>Sar</taxon>
        <taxon>Alveolata</taxon>
        <taxon>Dinophyceae</taxon>
        <taxon>Suessiales</taxon>
        <taxon>Symbiodiniaceae</taxon>
        <taxon>Symbiodinium</taxon>
    </lineage>
</organism>
<evidence type="ECO:0000313" key="2">
    <source>
        <dbReference type="EMBL" id="CAE7928851.1"/>
    </source>
</evidence>
<feature type="transmembrane region" description="Helical" evidence="1">
    <location>
        <begin position="20"/>
        <end position="41"/>
    </location>
</feature>
<keyword evidence="1" id="KW-1133">Transmembrane helix</keyword>
<proteinExistence type="predicted"/>
<keyword evidence="1" id="KW-0472">Membrane</keyword>
<feature type="non-terminal residue" evidence="2">
    <location>
        <position position="1"/>
    </location>
</feature>
<comment type="caution">
    <text evidence="2">The sequence shown here is derived from an EMBL/GenBank/DDBJ whole genome shotgun (WGS) entry which is preliminary data.</text>
</comment>
<evidence type="ECO:0000313" key="3">
    <source>
        <dbReference type="Proteomes" id="UP000601435"/>
    </source>
</evidence>
<sequence length="99" mass="9990">MVEEGFAALDPDSVGQMMWHIGKAVVAAAVILIVMLGLAVIKGRKSVRLGKAGSSVSLHVWVTLLLPNAVMHACGGLLIVAAPQYIVSAGIGGASSAGL</sequence>